<evidence type="ECO:0000313" key="3">
    <source>
        <dbReference type="EMBL" id="ANY68434.1"/>
    </source>
</evidence>
<name>A0A1B2DL49_9BACL</name>
<accession>A0A1B2DL49</accession>
<feature type="chain" id="PRO_5038331503" description="SLH domain-containing protein" evidence="1">
    <location>
        <begin position="27"/>
        <end position="428"/>
    </location>
</feature>
<gene>
    <name evidence="3" type="ORF">BBD42_19625</name>
</gene>
<protein>
    <recommendedName>
        <fullName evidence="2">SLH domain-containing protein</fullName>
    </recommendedName>
</protein>
<feature type="domain" description="SLH" evidence="2">
    <location>
        <begin position="111"/>
        <end position="172"/>
    </location>
</feature>
<dbReference type="AlphaFoldDB" id="A0A1B2DL49"/>
<dbReference type="PANTHER" id="PTHR43308:SF5">
    <property type="entry name" value="S-LAYER PROTEIN _ PEPTIDOGLYCAN ENDO-BETA-N-ACETYLGLUCOSAMINIDASE"/>
    <property type="match status" value="1"/>
</dbReference>
<dbReference type="InterPro" id="IPR051465">
    <property type="entry name" value="Cell_Envelope_Struct_Comp"/>
</dbReference>
<feature type="domain" description="SLH" evidence="2">
    <location>
        <begin position="182"/>
        <end position="245"/>
    </location>
</feature>
<keyword evidence="1" id="KW-0732">Signal</keyword>
<dbReference type="EMBL" id="CP016808">
    <property type="protein sequence ID" value="ANY68434.1"/>
    <property type="molecule type" value="Genomic_DNA"/>
</dbReference>
<dbReference type="PANTHER" id="PTHR43308">
    <property type="entry name" value="OUTER MEMBRANE PROTEIN ALPHA-RELATED"/>
    <property type="match status" value="1"/>
</dbReference>
<dbReference type="RefSeq" id="WP_099519574.1">
    <property type="nucleotide sequence ID" value="NZ_CP016808.1"/>
</dbReference>
<evidence type="ECO:0000259" key="2">
    <source>
        <dbReference type="PROSITE" id="PS51272"/>
    </source>
</evidence>
<proteinExistence type="predicted"/>
<dbReference type="PROSITE" id="PS51272">
    <property type="entry name" value="SLH"/>
    <property type="match status" value="3"/>
</dbReference>
<organism evidence="3">
    <name type="scientific">Paenibacillus sp. BIHB 4019</name>
    <dbReference type="NCBI Taxonomy" id="1870819"/>
    <lineage>
        <taxon>Bacteria</taxon>
        <taxon>Bacillati</taxon>
        <taxon>Bacillota</taxon>
        <taxon>Bacilli</taxon>
        <taxon>Bacillales</taxon>
        <taxon>Paenibacillaceae</taxon>
        <taxon>Paenibacillus</taxon>
    </lineage>
</organism>
<reference evidence="3" key="1">
    <citation type="submission" date="2016-08" db="EMBL/GenBank/DDBJ databases">
        <title>Complete Genome Seqeunce of Paenibacillus sp. BIHB 4019 from tea rhizoplane.</title>
        <authorList>
            <person name="Thakur R."/>
            <person name="Swarnkar M.K."/>
            <person name="Gulati A."/>
        </authorList>
    </citation>
    <scope>NUCLEOTIDE SEQUENCE [LARGE SCALE GENOMIC DNA]</scope>
    <source>
        <strain evidence="3">BIHB4019</strain>
    </source>
</reference>
<feature type="signal peptide" evidence="1">
    <location>
        <begin position="1"/>
        <end position="26"/>
    </location>
</feature>
<dbReference type="Pfam" id="PF00395">
    <property type="entry name" value="SLH"/>
    <property type="match status" value="3"/>
</dbReference>
<evidence type="ECO:0000256" key="1">
    <source>
        <dbReference type="SAM" id="SignalP"/>
    </source>
</evidence>
<sequence length="428" mass="46662">MRRSTKAIVAFFVSANLLMTSSVVMGKEAVKARQDLSSVRQAYASTSAAPVFTDIKGHWAESTIKKAVSDGYLKGYSNGTFKPNGLITRAELASVLVRITKNKNDGSKASFTDVQGSYWAASAINGAVGTGFVKSGDAPGAKFNPNQAMTRYDMAKWFSQGLVRSEPSFATAIKEVEGTLLPFTETYNTGISKTQTPYIAIARGTGLMKGKPDNSFGLKDTTTRAEVAVMIYRYLKIEGSKAENYTGLNEMREVGLYGTNVMSFGKARDIKGVDGKPRNIHSVMGKTFNLAYGFGSFTLDRVIVVNLSEKIGSEARGIYGEMFYDEIFEGWSAYTEQTVTASREMDNISRYINGYPTLTGGPLPGDLPEKYGYETMPTDSGKGAKYEAFSDFVSLGKPKTFWTGISAFRTPTFLTAADGTEATVYMYW</sequence>
<dbReference type="InterPro" id="IPR001119">
    <property type="entry name" value="SLH_dom"/>
</dbReference>
<feature type="domain" description="SLH" evidence="2">
    <location>
        <begin position="47"/>
        <end position="110"/>
    </location>
</feature>